<organism evidence="1 2">
    <name type="scientific">Volvox africanus</name>
    <dbReference type="NCBI Taxonomy" id="51714"/>
    <lineage>
        <taxon>Eukaryota</taxon>
        <taxon>Viridiplantae</taxon>
        <taxon>Chlorophyta</taxon>
        <taxon>core chlorophytes</taxon>
        <taxon>Chlorophyceae</taxon>
        <taxon>CS clade</taxon>
        <taxon>Chlamydomonadales</taxon>
        <taxon>Volvocaceae</taxon>
        <taxon>Volvox</taxon>
    </lineage>
</organism>
<comment type="caution">
    <text evidence="1">The sequence shown here is derived from an EMBL/GenBank/DDBJ whole genome shotgun (WGS) entry which is preliminary data.</text>
</comment>
<sequence>MWRPLHGRSCSRRRCFAGTWPAGYLLIVPYHDSLRYARLRGGAILPRMRRFEIGDYVYYRNTSARTALDPEAKPEILRMVEVRPTGVMVLEGRCGSQLKAHVWHWLAHVLPQAPVDAHPRGDLGVPSVYEQWCEQGTGTGTAAQDGAKLNRALALKGAGGSHGDAGSYWPWTSQNATAGRGQLCMTTGQVSPFSGGLR</sequence>
<reference evidence="1" key="1">
    <citation type="journal article" date="2021" name="Proc. Natl. Acad. Sci. U.S.A.">
        <title>Three genomes in the algal genus Volvox reveal the fate of a haploid sex-determining region after a transition to homothallism.</title>
        <authorList>
            <person name="Yamamoto K."/>
            <person name="Hamaji T."/>
            <person name="Kawai-Toyooka H."/>
            <person name="Matsuzaki R."/>
            <person name="Takahashi F."/>
            <person name="Nishimura Y."/>
            <person name="Kawachi M."/>
            <person name="Noguchi H."/>
            <person name="Minakuchi Y."/>
            <person name="Umen J.G."/>
            <person name="Toyoda A."/>
            <person name="Nozaki H."/>
        </authorList>
    </citation>
    <scope>NUCLEOTIDE SEQUENCE</scope>
    <source>
        <strain evidence="1">NIES-3780</strain>
    </source>
</reference>
<dbReference type="EMBL" id="BNCO01000048">
    <property type="protein sequence ID" value="GIL61968.1"/>
    <property type="molecule type" value="Genomic_DNA"/>
</dbReference>
<protein>
    <submittedName>
        <fullName evidence="1">Uncharacterized protein</fullName>
    </submittedName>
</protein>
<evidence type="ECO:0000313" key="1">
    <source>
        <dbReference type="EMBL" id="GIL61968.1"/>
    </source>
</evidence>
<name>A0A8J4BIN9_9CHLO</name>
<dbReference type="AlphaFoldDB" id="A0A8J4BIN9"/>
<gene>
    <name evidence="1" type="ORF">Vafri_16218</name>
</gene>
<keyword evidence="2" id="KW-1185">Reference proteome</keyword>
<evidence type="ECO:0000313" key="2">
    <source>
        <dbReference type="Proteomes" id="UP000747399"/>
    </source>
</evidence>
<dbReference type="Proteomes" id="UP000747399">
    <property type="component" value="Unassembled WGS sequence"/>
</dbReference>
<proteinExistence type="predicted"/>
<accession>A0A8J4BIN9</accession>